<dbReference type="SUPFAM" id="SSF54001">
    <property type="entry name" value="Cysteine proteinases"/>
    <property type="match status" value="1"/>
</dbReference>
<dbReference type="AlphaFoldDB" id="A0A8T2LHH1"/>
<dbReference type="Gene3D" id="3.40.395.10">
    <property type="entry name" value="Adenoviral Proteinase, Chain A"/>
    <property type="match status" value="1"/>
</dbReference>
<organism evidence="2 3">
    <name type="scientific">Astyanax mexicanus</name>
    <name type="common">Blind cave fish</name>
    <name type="synonym">Astyanax fasciatus mexicanus</name>
    <dbReference type="NCBI Taxonomy" id="7994"/>
    <lineage>
        <taxon>Eukaryota</taxon>
        <taxon>Metazoa</taxon>
        <taxon>Chordata</taxon>
        <taxon>Craniata</taxon>
        <taxon>Vertebrata</taxon>
        <taxon>Euteleostomi</taxon>
        <taxon>Actinopterygii</taxon>
        <taxon>Neopterygii</taxon>
        <taxon>Teleostei</taxon>
        <taxon>Ostariophysi</taxon>
        <taxon>Characiformes</taxon>
        <taxon>Characoidei</taxon>
        <taxon>Acestrorhamphidae</taxon>
        <taxon>Acestrorhamphinae</taxon>
        <taxon>Astyanax</taxon>
    </lineage>
</organism>
<gene>
    <name evidence="2" type="primary">PWWP3A</name>
    <name evidence="2" type="ORF">AMEX_G17305</name>
</gene>
<sequence>MDQSTMFYVNIAQQIDPGSWIEKTGHDIVGLPHQSCGNDCGIFMLMYTLSIITSMGFEFQEVDMPLIRKWWCLLLMERFNIEGHGQRFAFWTDEARKLLKGIILPVYRVAKKRAITEEVPVHVQAVADRDEEEKRLVDFIVRSHGAEQHLLGVLNGKPSKWFPQRPSSKVPVYLDSEEQQNTLFAHLKSVLQRMSIQLSFTDEVEFILSVLFPEAITYGLAALRNLSLKQAEQVFICGPVYHHSEVEDFNQKINKQLKKEGRPFSW</sequence>
<evidence type="ECO:0000313" key="3">
    <source>
        <dbReference type="Proteomes" id="UP000752171"/>
    </source>
</evidence>
<accession>A0A8T2LHH1</accession>
<dbReference type="PANTHER" id="PTHR31333:SF6">
    <property type="entry name" value="MUM1 LIKE 1"/>
    <property type="match status" value="1"/>
</dbReference>
<dbReference type="InterPro" id="IPR038765">
    <property type="entry name" value="Papain-like_cys_pep_sf"/>
</dbReference>
<name>A0A8T2LHH1_ASTMX</name>
<dbReference type="PANTHER" id="PTHR31333">
    <property type="entry name" value="PWWP DOMAIN-CONTAINING DNA REPAIR FACTOR 3 FAMILY MEMBER"/>
    <property type="match status" value="1"/>
</dbReference>
<reference evidence="2 3" key="1">
    <citation type="submission" date="2021-07" db="EMBL/GenBank/DDBJ databases">
        <authorList>
            <person name="Imarazene B."/>
            <person name="Zahm M."/>
            <person name="Klopp C."/>
            <person name="Cabau C."/>
            <person name="Beille S."/>
            <person name="Jouanno E."/>
            <person name="Castinel A."/>
            <person name="Lluch J."/>
            <person name="Gil L."/>
            <person name="Kuchtly C."/>
            <person name="Lopez Roques C."/>
            <person name="Donnadieu C."/>
            <person name="Parrinello H."/>
            <person name="Journot L."/>
            <person name="Du K."/>
            <person name="Schartl M."/>
            <person name="Retaux S."/>
            <person name="Guiguen Y."/>
        </authorList>
    </citation>
    <scope>NUCLEOTIDE SEQUENCE [LARGE SCALE GENOMIC DNA]</scope>
    <source>
        <strain evidence="2">Pach_M1</strain>
        <tissue evidence="2">Testis</tissue>
    </source>
</reference>
<dbReference type="Pfam" id="PF20886">
    <property type="entry name" value="PWP3A-B_C"/>
    <property type="match status" value="1"/>
</dbReference>
<feature type="domain" description="PWWP" evidence="1">
    <location>
        <begin position="125"/>
        <end position="253"/>
    </location>
</feature>
<dbReference type="InterPro" id="IPR040263">
    <property type="entry name" value="PWP3A_3B_4"/>
</dbReference>
<evidence type="ECO:0000259" key="1">
    <source>
        <dbReference type="Pfam" id="PF20886"/>
    </source>
</evidence>
<comment type="caution">
    <text evidence="2">The sequence shown here is derived from an EMBL/GenBank/DDBJ whole genome shotgun (WGS) entry which is preliminary data.</text>
</comment>
<protein>
    <submittedName>
        <fullName evidence="2">PWWP domain-containing protein MUM1L1-like isoform X1</fullName>
    </submittedName>
</protein>
<evidence type="ECO:0000313" key="2">
    <source>
        <dbReference type="EMBL" id="KAG9268341.1"/>
    </source>
</evidence>
<dbReference type="EMBL" id="JAICCE010000014">
    <property type="protein sequence ID" value="KAG9268341.1"/>
    <property type="molecule type" value="Genomic_DNA"/>
</dbReference>
<proteinExistence type="predicted"/>
<dbReference type="InterPro" id="IPR048795">
    <property type="entry name" value="PWP3A_3B_4_C"/>
</dbReference>
<dbReference type="Proteomes" id="UP000752171">
    <property type="component" value="Unassembled WGS sequence"/>
</dbReference>